<evidence type="ECO:0000259" key="2">
    <source>
        <dbReference type="Pfam" id="PF10276"/>
    </source>
</evidence>
<reference evidence="3 4" key="1">
    <citation type="journal article" date="2016" name="Mol. Biol. Evol.">
        <title>Comparative Genomics of Early-Diverging Mushroom-Forming Fungi Provides Insights into the Origins of Lignocellulose Decay Capabilities.</title>
        <authorList>
            <person name="Nagy L.G."/>
            <person name="Riley R."/>
            <person name="Tritt A."/>
            <person name="Adam C."/>
            <person name="Daum C."/>
            <person name="Floudas D."/>
            <person name="Sun H."/>
            <person name="Yadav J.S."/>
            <person name="Pangilinan J."/>
            <person name="Larsson K.H."/>
            <person name="Matsuura K."/>
            <person name="Barry K."/>
            <person name="Labutti K."/>
            <person name="Kuo R."/>
            <person name="Ohm R.A."/>
            <person name="Bhattacharya S.S."/>
            <person name="Shirouzu T."/>
            <person name="Yoshinaga Y."/>
            <person name="Martin F.M."/>
            <person name="Grigoriev I.V."/>
            <person name="Hibbett D.S."/>
        </authorList>
    </citation>
    <scope>NUCLEOTIDE SEQUENCE [LARGE SCALE GENOMIC DNA]</scope>
    <source>
        <strain evidence="3 4">HHB12029</strain>
    </source>
</reference>
<dbReference type="Proteomes" id="UP000077266">
    <property type="component" value="Unassembled WGS sequence"/>
</dbReference>
<protein>
    <recommendedName>
        <fullName evidence="2">Zinc finger CHCC-type domain-containing protein</fullName>
    </recommendedName>
</protein>
<dbReference type="AlphaFoldDB" id="A0A165PHW5"/>
<feature type="compositionally biased region" description="Basic and acidic residues" evidence="1">
    <location>
        <begin position="12"/>
        <end position="23"/>
    </location>
</feature>
<evidence type="ECO:0000313" key="3">
    <source>
        <dbReference type="EMBL" id="KZW02201.1"/>
    </source>
</evidence>
<keyword evidence="4" id="KW-1185">Reference proteome</keyword>
<sequence>MITVQRPKSATKRPDAAGEPESRRPRRTNIVVRAVKALVDPVIFVAQRHVTCDGGVGLLSHRKMVINLDGVRGPQTCGHCGLRFQHRQPRPLRATPPPSLDVGDSAFIL</sequence>
<feature type="region of interest" description="Disordered" evidence="1">
    <location>
        <begin position="1"/>
        <end position="28"/>
    </location>
</feature>
<dbReference type="EMBL" id="KV425889">
    <property type="protein sequence ID" value="KZW02201.1"/>
    <property type="molecule type" value="Genomic_DNA"/>
</dbReference>
<dbReference type="InterPro" id="IPR019401">
    <property type="entry name" value="Znf_CHCC"/>
</dbReference>
<evidence type="ECO:0000313" key="4">
    <source>
        <dbReference type="Proteomes" id="UP000077266"/>
    </source>
</evidence>
<dbReference type="Pfam" id="PF10276">
    <property type="entry name" value="zf-CHCC"/>
    <property type="match status" value="1"/>
</dbReference>
<gene>
    <name evidence="3" type="ORF">EXIGLDRAFT_482403</name>
</gene>
<proteinExistence type="predicted"/>
<dbReference type="InParanoid" id="A0A165PHW5"/>
<organism evidence="3 4">
    <name type="scientific">Exidia glandulosa HHB12029</name>
    <dbReference type="NCBI Taxonomy" id="1314781"/>
    <lineage>
        <taxon>Eukaryota</taxon>
        <taxon>Fungi</taxon>
        <taxon>Dikarya</taxon>
        <taxon>Basidiomycota</taxon>
        <taxon>Agaricomycotina</taxon>
        <taxon>Agaricomycetes</taxon>
        <taxon>Auriculariales</taxon>
        <taxon>Exidiaceae</taxon>
        <taxon>Exidia</taxon>
    </lineage>
</organism>
<feature type="domain" description="Zinc finger CHCC-type" evidence="2">
    <location>
        <begin position="47"/>
        <end position="84"/>
    </location>
</feature>
<evidence type="ECO:0000256" key="1">
    <source>
        <dbReference type="SAM" id="MobiDB-lite"/>
    </source>
</evidence>
<dbReference type="Gene3D" id="2.60.260.40">
    <property type="entry name" value="q5lls5 like domains"/>
    <property type="match status" value="1"/>
</dbReference>
<dbReference type="OrthoDB" id="307899at2759"/>
<accession>A0A165PHW5</accession>
<name>A0A165PHW5_EXIGL</name>